<proteinExistence type="predicted"/>
<gene>
    <name evidence="1" type="ORF">SS1G_03419</name>
</gene>
<dbReference type="InParanoid" id="A7EDM9"/>
<dbReference type="Proteomes" id="UP000001312">
    <property type="component" value="Unassembled WGS sequence"/>
</dbReference>
<dbReference type="GeneID" id="5491422"/>
<dbReference type="EMBL" id="CH476624">
    <property type="protein sequence ID" value="EDO00945.1"/>
    <property type="molecule type" value="Genomic_DNA"/>
</dbReference>
<dbReference type="HOGENOM" id="CLU_3392535_0_0_1"/>
<evidence type="ECO:0000313" key="2">
    <source>
        <dbReference type="Proteomes" id="UP000001312"/>
    </source>
</evidence>
<accession>A7EDM9</accession>
<keyword evidence="2" id="KW-1185">Reference proteome</keyword>
<dbReference type="RefSeq" id="XP_001595330.1">
    <property type="nucleotide sequence ID" value="XM_001595280.1"/>
</dbReference>
<name>A7EDM9_SCLS1</name>
<dbReference type="AlphaFoldDB" id="A7EDM9"/>
<dbReference type="KEGG" id="ssl:SS1G_03419"/>
<reference evidence="2" key="1">
    <citation type="journal article" date="2011" name="PLoS Genet.">
        <title>Genomic analysis of the necrotrophic fungal pathogens Sclerotinia sclerotiorum and Botrytis cinerea.</title>
        <authorList>
            <person name="Amselem J."/>
            <person name="Cuomo C.A."/>
            <person name="van Kan J.A."/>
            <person name="Viaud M."/>
            <person name="Benito E.P."/>
            <person name="Couloux A."/>
            <person name="Coutinho P.M."/>
            <person name="de Vries R.P."/>
            <person name="Dyer P.S."/>
            <person name="Fillinger S."/>
            <person name="Fournier E."/>
            <person name="Gout L."/>
            <person name="Hahn M."/>
            <person name="Kohn L."/>
            <person name="Lapalu N."/>
            <person name="Plummer K.M."/>
            <person name="Pradier J.M."/>
            <person name="Quevillon E."/>
            <person name="Sharon A."/>
            <person name="Simon A."/>
            <person name="ten Have A."/>
            <person name="Tudzynski B."/>
            <person name="Tudzynski P."/>
            <person name="Wincker P."/>
            <person name="Andrew M."/>
            <person name="Anthouard V."/>
            <person name="Beever R.E."/>
            <person name="Beffa R."/>
            <person name="Benoit I."/>
            <person name="Bouzid O."/>
            <person name="Brault B."/>
            <person name="Chen Z."/>
            <person name="Choquer M."/>
            <person name="Collemare J."/>
            <person name="Cotton P."/>
            <person name="Danchin E.G."/>
            <person name="Da Silva C."/>
            <person name="Gautier A."/>
            <person name="Giraud C."/>
            <person name="Giraud T."/>
            <person name="Gonzalez C."/>
            <person name="Grossetete S."/>
            <person name="Guldener U."/>
            <person name="Henrissat B."/>
            <person name="Howlett B.J."/>
            <person name="Kodira C."/>
            <person name="Kretschmer M."/>
            <person name="Lappartient A."/>
            <person name="Leroch M."/>
            <person name="Levis C."/>
            <person name="Mauceli E."/>
            <person name="Neuveglise C."/>
            <person name="Oeser B."/>
            <person name="Pearson M."/>
            <person name="Poulain J."/>
            <person name="Poussereau N."/>
            <person name="Quesneville H."/>
            <person name="Rascle C."/>
            <person name="Schumacher J."/>
            <person name="Segurens B."/>
            <person name="Sexton A."/>
            <person name="Silva E."/>
            <person name="Sirven C."/>
            <person name="Soanes D.M."/>
            <person name="Talbot N.J."/>
            <person name="Templeton M."/>
            <person name="Yandava C."/>
            <person name="Yarden O."/>
            <person name="Zeng Q."/>
            <person name="Rollins J.A."/>
            <person name="Lebrun M.H."/>
            <person name="Dickman M."/>
        </authorList>
    </citation>
    <scope>NUCLEOTIDE SEQUENCE [LARGE SCALE GENOMIC DNA]</scope>
    <source>
        <strain evidence="2">ATCC 18683 / 1980 / Ss-1</strain>
    </source>
</reference>
<protein>
    <submittedName>
        <fullName evidence="1">Uncharacterized protein</fullName>
    </submittedName>
</protein>
<evidence type="ECO:0000313" key="1">
    <source>
        <dbReference type="EMBL" id="EDO00945.1"/>
    </source>
</evidence>
<organism evidence="1 2">
    <name type="scientific">Sclerotinia sclerotiorum (strain ATCC 18683 / 1980 / Ss-1)</name>
    <name type="common">White mold</name>
    <name type="synonym">Whetzelinia sclerotiorum</name>
    <dbReference type="NCBI Taxonomy" id="665079"/>
    <lineage>
        <taxon>Eukaryota</taxon>
        <taxon>Fungi</taxon>
        <taxon>Dikarya</taxon>
        <taxon>Ascomycota</taxon>
        <taxon>Pezizomycotina</taxon>
        <taxon>Leotiomycetes</taxon>
        <taxon>Helotiales</taxon>
        <taxon>Sclerotiniaceae</taxon>
        <taxon>Sclerotinia</taxon>
    </lineage>
</organism>
<sequence>MAMKGASTFDLVSQVRLIVTTEAKNVLGDDDG</sequence>